<evidence type="ECO:0000313" key="7">
    <source>
        <dbReference type="Proteomes" id="UP001519887"/>
    </source>
</evidence>
<feature type="transmembrane region" description="Helical" evidence="5">
    <location>
        <begin position="149"/>
        <end position="179"/>
    </location>
</feature>
<dbReference type="EMBL" id="JAHZIK010000138">
    <property type="protein sequence ID" value="MBW7453968.1"/>
    <property type="molecule type" value="Genomic_DNA"/>
</dbReference>
<dbReference type="Pfam" id="PF00902">
    <property type="entry name" value="TatC"/>
    <property type="match status" value="1"/>
</dbReference>
<comment type="similarity">
    <text evidence="5">Belongs to the TatC family.</text>
</comment>
<evidence type="ECO:0000313" key="6">
    <source>
        <dbReference type="EMBL" id="MBW7453968.1"/>
    </source>
</evidence>
<feature type="transmembrane region" description="Helical" evidence="5">
    <location>
        <begin position="63"/>
        <end position="84"/>
    </location>
</feature>
<keyword evidence="7" id="KW-1185">Reference proteome</keyword>
<accession>A0ABS7BZ87</accession>
<comment type="caution">
    <text evidence="6">The sequence shown here is derived from an EMBL/GenBank/DDBJ whole genome shotgun (WGS) entry which is preliminary data.</text>
</comment>
<feature type="transmembrane region" description="Helical" evidence="5">
    <location>
        <begin position="21"/>
        <end position="43"/>
    </location>
</feature>
<keyword evidence="5" id="KW-0813">Transport</keyword>
<dbReference type="RefSeq" id="WP_210037581.1">
    <property type="nucleotide sequence ID" value="NZ_JBHLVU010000004.1"/>
</dbReference>
<evidence type="ECO:0000256" key="3">
    <source>
        <dbReference type="ARBA" id="ARBA00022989"/>
    </source>
</evidence>
<keyword evidence="4 5" id="KW-0472">Membrane</keyword>
<dbReference type="InterPro" id="IPR002033">
    <property type="entry name" value="TatC"/>
</dbReference>
<protein>
    <recommendedName>
        <fullName evidence="5">Sec-independent protein translocase protein TatC</fullName>
    </recommendedName>
</protein>
<evidence type="ECO:0000256" key="4">
    <source>
        <dbReference type="ARBA" id="ARBA00023136"/>
    </source>
</evidence>
<proteinExistence type="inferred from homology"/>
<keyword evidence="5" id="KW-0653">Protein transport</keyword>
<evidence type="ECO:0000256" key="1">
    <source>
        <dbReference type="ARBA" id="ARBA00004141"/>
    </source>
</evidence>
<dbReference type="HAMAP" id="MF_00902">
    <property type="entry name" value="TatC"/>
    <property type="match status" value="1"/>
</dbReference>
<feature type="transmembrane region" description="Helical" evidence="5">
    <location>
        <begin position="214"/>
        <end position="233"/>
    </location>
</feature>
<evidence type="ECO:0000256" key="2">
    <source>
        <dbReference type="ARBA" id="ARBA00022692"/>
    </source>
</evidence>
<dbReference type="InterPro" id="IPR019820">
    <property type="entry name" value="Sec-indep_translocase_CS"/>
</dbReference>
<dbReference type="Proteomes" id="UP001519887">
    <property type="component" value="Unassembled WGS sequence"/>
</dbReference>
<dbReference type="PROSITE" id="PS01218">
    <property type="entry name" value="TATC"/>
    <property type="match status" value="1"/>
</dbReference>
<keyword evidence="3 5" id="KW-1133">Transmembrane helix</keyword>
<name>A0ABS7BZ87_9BACL</name>
<comment type="subunit">
    <text evidence="5">Forms a complex with TatA.</text>
</comment>
<feature type="transmembrane region" description="Helical" evidence="5">
    <location>
        <begin position="105"/>
        <end position="129"/>
    </location>
</feature>
<sequence length="245" mass="27804">MRSDEDLIRHLTELRKRLILVAVWFAAAFSGGLYLSPAILRYIKSRPGTAEIQWNVFSFTDGLFIYLRCALLFAILFTLPLLLYQIWAFARPGLTEKEAKGTLSYVPVSFLLFICGISFSYFLVFPMMLRFMEQMNQSIGAVETYGIDRYFSFLFNLILPLGIAFEMPLVILFLTKLGLLTPDRLRSTRKYAYVSLAVAGSCISPPDFASHLSVTIPLLVLFEISVLISVNYYRRRGTSAIPSSQ</sequence>
<organism evidence="6 7">
    <name type="scientific">Paenibacillus sepulcri</name>
    <dbReference type="NCBI Taxonomy" id="359917"/>
    <lineage>
        <taxon>Bacteria</taxon>
        <taxon>Bacillati</taxon>
        <taxon>Bacillota</taxon>
        <taxon>Bacilli</taxon>
        <taxon>Bacillales</taxon>
        <taxon>Paenibacillaceae</taxon>
        <taxon>Paenibacillus</taxon>
    </lineage>
</organism>
<reference evidence="6 7" key="1">
    <citation type="submission" date="2021-07" db="EMBL/GenBank/DDBJ databases">
        <title>Paenibacillus radiodurans sp. nov., isolated from the southeastern edge of Tengger Desert.</title>
        <authorList>
            <person name="Zhang G."/>
        </authorList>
    </citation>
    <scope>NUCLEOTIDE SEQUENCE [LARGE SCALE GENOMIC DNA]</scope>
    <source>
        <strain evidence="6 7">CCM 7311</strain>
    </source>
</reference>
<keyword evidence="5" id="KW-0811">Translocation</keyword>
<dbReference type="PRINTS" id="PR01840">
    <property type="entry name" value="TATCFAMILY"/>
</dbReference>
<comment type="subcellular location">
    <subcellularLocation>
        <location evidence="5">Cell membrane</location>
        <topology evidence="5">Multi-pass membrane protein</topology>
    </subcellularLocation>
    <subcellularLocation>
        <location evidence="1">Membrane</location>
        <topology evidence="1">Multi-pass membrane protein</topology>
    </subcellularLocation>
</comment>
<evidence type="ECO:0000256" key="5">
    <source>
        <dbReference type="HAMAP-Rule" id="MF_00902"/>
    </source>
</evidence>
<gene>
    <name evidence="5 6" type="primary">tatC</name>
    <name evidence="6" type="ORF">K0U00_07950</name>
</gene>
<dbReference type="PANTHER" id="PTHR30371">
    <property type="entry name" value="SEC-INDEPENDENT PROTEIN TRANSLOCASE PROTEIN TATC"/>
    <property type="match status" value="1"/>
</dbReference>
<dbReference type="NCBIfam" id="TIGR00945">
    <property type="entry name" value="tatC"/>
    <property type="match status" value="1"/>
</dbReference>
<comment type="function">
    <text evidence="5">Part of the twin-arginine translocation (Tat) system that transports large folded proteins containing a characteristic twin-arginine motif in their signal peptide across membranes.</text>
</comment>
<keyword evidence="5" id="KW-1003">Cell membrane</keyword>
<keyword evidence="2 5" id="KW-0812">Transmembrane</keyword>
<dbReference type="PANTHER" id="PTHR30371:SF0">
    <property type="entry name" value="SEC-INDEPENDENT PROTEIN TRANSLOCASE PROTEIN TATC, CHLOROPLASTIC-RELATED"/>
    <property type="match status" value="1"/>
</dbReference>
<comment type="caution">
    <text evidence="5">Lacks conserved residue(s) required for the propagation of feature annotation.</text>
</comment>